<keyword evidence="13" id="KW-1185">Reference proteome</keyword>
<protein>
    <recommendedName>
        <fullName evidence="14">Pheromone receptor</fullName>
    </recommendedName>
</protein>
<evidence type="ECO:0000313" key="12">
    <source>
        <dbReference type="EMBL" id="KAL0954572.1"/>
    </source>
</evidence>
<keyword evidence="3" id="KW-0589">Pheromone response</keyword>
<feature type="region of interest" description="Disordered" evidence="10">
    <location>
        <begin position="291"/>
        <end position="325"/>
    </location>
</feature>
<keyword evidence="7 11" id="KW-0472">Membrane</keyword>
<evidence type="ECO:0000256" key="4">
    <source>
        <dbReference type="ARBA" id="ARBA00022692"/>
    </source>
</evidence>
<evidence type="ECO:0000256" key="11">
    <source>
        <dbReference type="SAM" id="Phobius"/>
    </source>
</evidence>
<feature type="transmembrane region" description="Helical" evidence="11">
    <location>
        <begin position="153"/>
        <end position="175"/>
    </location>
</feature>
<keyword evidence="5 11" id="KW-1133">Transmembrane helix</keyword>
<dbReference type="Pfam" id="PF02076">
    <property type="entry name" value="STE3"/>
    <property type="match status" value="1"/>
</dbReference>
<feature type="transmembrane region" description="Helical" evidence="11">
    <location>
        <begin position="102"/>
        <end position="125"/>
    </location>
</feature>
<comment type="subcellular location">
    <subcellularLocation>
        <location evidence="1">Membrane</location>
        <topology evidence="1">Multi-pass membrane protein</topology>
    </subcellularLocation>
</comment>
<comment type="caution">
    <text evidence="12">The sequence shown here is derived from an EMBL/GenBank/DDBJ whole genome shotgun (WGS) entry which is preliminary data.</text>
</comment>
<evidence type="ECO:0008006" key="14">
    <source>
        <dbReference type="Google" id="ProtNLM"/>
    </source>
</evidence>
<dbReference type="InterPro" id="IPR001499">
    <property type="entry name" value="GPCR_STE3"/>
</dbReference>
<dbReference type="Proteomes" id="UP001556367">
    <property type="component" value="Unassembled WGS sequence"/>
</dbReference>
<dbReference type="EMBL" id="JASNQZ010000007">
    <property type="protein sequence ID" value="KAL0954572.1"/>
    <property type="molecule type" value="Genomic_DNA"/>
</dbReference>
<evidence type="ECO:0000256" key="6">
    <source>
        <dbReference type="ARBA" id="ARBA00023040"/>
    </source>
</evidence>
<feature type="compositionally biased region" description="Polar residues" evidence="10">
    <location>
        <begin position="375"/>
        <end position="387"/>
    </location>
</feature>
<name>A0ABR3JGP1_9AGAR</name>
<dbReference type="PRINTS" id="PR00899">
    <property type="entry name" value="GPCRSTE3"/>
</dbReference>
<keyword evidence="6" id="KW-0297">G-protein coupled receptor</keyword>
<evidence type="ECO:0000256" key="10">
    <source>
        <dbReference type="SAM" id="MobiDB-lite"/>
    </source>
</evidence>
<feature type="compositionally biased region" description="Polar residues" evidence="10">
    <location>
        <begin position="291"/>
        <end position="308"/>
    </location>
</feature>
<evidence type="ECO:0000256" key="9">
    <source>
        <dbReference type="ARBA" id="ARBA00023224"/>
    </source>
</evidence>
<gene>
    <name evidence="12" type="ORF">HGRIS_003532</name>
</gene>
<evidence type="ECO:0000256" key="8">
    <source>
        <dbReference type="ARBA" id="ARBA00023170"/>
    </source>
</evidence>
<keyword evidence="9" id="KW-0807">Transducer</keyword>
<reference evidence="13" key="1">
    <citation type="submission" date="2024-06" db="EMBL/GenBank/DDBJ databases">
        <title>Multi-omics analyses provide insights into the biosynthesis of the anticancer antibiotic pleurotin in Hohenbuehelia grisea.</title>
        <authorList>
            <person name="Weaver J.A."/>
            <person name="Alberti F."/>
        </authorList>
    </citation>
    <scope>NUCLEOTIDE SEQUENCE [LARGE SCALE GENOMIC DNA]</scope>
    <source>
        <strain evidence="13">T-177</strain>
    </source>
</reference>
<evidence type="ECO:0000313" key="13">
    <source>
        <dbReference type="Proteomes" id="UP001556367"/>
    </source>
</evidence>
<keyword evidence="4 11" id="KW-0812">Transmembrane</keyword>
<feature type="transmembrane region" description="Helical" evidence="11">
    <location>
        <begin position="223"/>
        <end position="244"/>
    </location>
</feature>
<feature type="compositionally biased region" description="Polar residues" evidence="10">
    <location>
        <begin position="347"/>
        <end position="362"/>
    </location>
</feature>
<dbReference type="PANTHER" id="PTHR28097:SF1">
    <property type="entry name" value="PHEROMONE A FACTOR RECEPTOR"/>
    <property type="match status" value="1"/>
</dbReference>
<feature type="region of interest" description="Disordered" evidence="10">
    <location>
        <begin position="338"/>
        <end position="387"/>
    </location>
</feature>
<accession>A0ABR3JGP1</accession>
<keyword evidence="8" id="KW-0675">Receptor</keyword>
<sequence>MELFGGGILSFTHQHGVILLLSCRKEPRSQYRLQFLPSTVVFYLVSKNPHQILSARRRMIIEDMVIGFVMPVILTLLTYIPQGHRSNILEDLGCKVGYYNTVPGILLLPLPTVILGIGSAIYGGLNLKSFLRRQKALKAFLTSDSSSLGYTQYLRLMGLGVVDAFVTVPLSLYILKANVKDAGPVHPWVWAEVKADYEAIWRIPRSQWDTPNGFYTLSFKISLWFNILTAIFFFGFFGCSKGILGSYINAWRSVCRRVRGQAKQCPPMPRPETYIEPMRFSKAVPRSSLSTISSTVNDIPGNRAQTPFTDPEMESDVSGPTTTFGSMSVASIHDIDLERGDTRPDNGESSVSLPSVSTNTRVSVEGGSSELVTDKTPSQKISDEGSS</sequence>
<proteinExistence type="inferred from homology"/>
<evidence type="ECO:0000256" key="7">
    <source>
        <dbReference type="ARBA" id="ARBA00023136"/>
    </source>
</evidence>
<evidence type="ECO:0000256" key="5">
    <source>
        <dbReference type="ARBA" id="ARBA00022989"/>
    </source>
</evidence>
<organism evidence="12 13">
    <name type="scientific">Hohenbuehelia grisea</name>
    <dbReference type="NCBI Taxonomy" id="104357"/>
    <lineage>
        <taxon>Eukaryota</taxon>
        <taxon>Fungi</taxon>
        <taxon>Dikarya</taxon>
        <taxon>Basidiomycota</taxon>
        <taxon>Agaricomycotina</taxon>
        <taxon>Agaricomycetes</taxon>
        <taxon>Agaricomycetidae</taxon>
        <taxon>Agaricales</taxon>
        <taxon>Pleurotineae</taxon>
        <taxon>Pleurotaceae</taxon>
        <taxon>Hohenbuehelia</taxon>
    </lineage>
</organism>
<evidence type="ECO:0000256" key="1">
    <source>
        <dbReference type="ARBA" id="ARBA00004141"/>
    </source>
</evidence>
<feature type="transmembrane region" description="Helical" evidence="11">
    <location>
        <begin position="64"/>
        <end position="82"/>
    </location>
</feature>
<evidence type="ECO:0000256" key="3">
    <source>
        <dbReference type="ARBA" id="ARBA00022507"/>
    </source>
</evidence>
<dbReference type="PANTHER" id="PTHR28097">
    <property type="entry name" value="PHEROMONE A FACTOR RECEPTOR"/>
    <property type="match status" value="1"/>
</dbReference>
<evidence type="ECO:0000256" key="2">
    <source>
        <dbReference type="ARBA" id="ARBA00011085"/>
    </source>
</evidence>
<comment type="similarity">
    <text evidence="2">Belongs to the G-protein coupled receptor 4 family.</text>
</comment>